<proteinExistence type="predicted"/>
<sequence length="197" mass="21517">MRGVVHGTGVLCSCGVLVKDMCAWSEWWDVGYVGESRIDLLILREPSRSEEGRSLVCMAGEKAAGAELAREVAVYMGVGIFEWVSGEMEVTTVQPVSFGRGGDYSAVEERGLVVLRDEVVLLTSGERRRYVVARNREVAIYAHERRVASSGAGVRWTSRGIYYSYIAQDAGSSYSFISLGGSGARALEGVDRHRRVG</sequence>
<evidence type="ECO:0000313" key="2">
    <source>
        <dbReference type="Proteomes" id="UP001151760"/>
    </source>
</evidence>
<keyword evidence="2" id="KW-1185">Reference proteome</keyword>
<evidence type="ECO:0000313" key="1">
    <source>
        <dbReference type="EMBL" id="GJS71551.1"/>
    </source>
</evidence>
<organism evidence="1 2">
    <name type="scientific">Tanacetum coccineum</name>
    <dbReference type="NCBI Taxonomy" id="301880"/>
    <lineage>
        <taxon>Eukaryota</taxon>
        <taxon>Viridiplantae</taxon>
        <taxon>Streptophyta</taxon>
        <taxon>Embryophyta</taxon>
        <taxon>Tracheophyta</taxon>
        <taxon>Spermatophyta</taxon>
        <taxon>Magnoliopsida</taxon>
        <taxon>eudicotyledons</taxon>
        <taxon>Gunneridae</taxon>
        <taxon>Pentapetalae</taxon>
        <taxon>asterids</taxon>
        <taxon>campanulids</taxon>
        <taxon>Asterales</taxon>
        <taxon>Asteraceae</taxon>
        <taxon>Asteroideae</taxon>
        <taxon>Anthemideae</taxon>
        <taxon>Anthemidinae</taxon>
        <taxon>Tanacetum</taxon>
    </lineage>
</organism>
<dbReference type="EMBL" id="BQNB010010014">
    <property type="protein sequence ID" value="GJS71551.1"/>
    <property type="molecule type" value="Genomic_DNA"/>
</dbReference>
<reference evidence="1" key="1">
    <citation type="journal article" date="2022" name="Int. J. Mol. Sci.">
        <title>Draft Genome of Tanacetum Coccineum: Genomic Comparison of Closely Related Tanacetum-Family Plants.</title>
        <authorList>
            <person name="Yamashiro T."/>
            <person name="Shiraishi A."/>
            <person name="Nakayama K."/>
            <person name="Satake H."/>
        </authorList>
    </citation>
    <scope>NUCLEOTIDE SEQUENCE</scope>
</reference>
<name>A0ABQ4Y317_9ASTR</name>
<protein>
    <submittedName>
        <fullName evidence="1">Uncharacterized protein</fullName>
    </submittedName>
</protein>
<reference evidence="1" key="2">
    <citation type="submission" date="2022-01" db="EMBL/GenBank/DDBJ databases">
        <authorList>
            <person name="Yamashiro T."/>
            <person name="Shiraishi A."/>
            <person name="Satake H."/>
            <person name="Nakayama K."/>
        </authorList>
    </citation>
    <scope>NUCLEOTIDE SEQUENCE</scope>
</reference>
<accession>A0ABQ4Y317</accession>
<gene>
    <name evidence="1" type="ORF">Tco_0704392</name>
</gene>
<dbReference type="Proteomes" id="UP001151760">
    <property type="component" value="Unassembled WGS sequence"/>
</dbReference>
<comment type="caution">
    <text evidence="1">The sequence shown here is derived from an EMBL/GenBank/DDBJ whole genome shotgun (WGS) entry which is preliminary data.</text>
</comment>